<gene>
    <name evidence="6" type="ORF">CU098_000732</name>
</gene>
<dbReference type="AlphaFoldDB" id="A0A367J5I3"/>
<keyword evidence="4" id="KW-0472">Membrane</keyword>
<evidence type="ECO:0000259" key="5">
    <source>
        <dbReference type="SMART" id="SM01158"/>
    </source>
</evidence>
<dbReference type="PANTHER" id="PTHR13608:SF3">
    <property type="entry name" value="ARMADILLO-LIKE HELICAL DOMAIN-CONTAINING PROTEIN 3"/>
    <property type="match status" value="1"/>
</dbReference>
<evidence type="ECO:0000313" key="6">
    <source>
        <dbReference type="EMBL" id="RCH85207.1"/>
    </source>
</evidence>
<dbReference type="Pfam" id="PF08427">
    <property type="entry name" value="ARMH3_C"/>
    <property type="match status" value="1"/>
</dbReference>
<protein>
    <recommendedName>
        <fullName evidence="5">Armadillo-like helical domain-containing protein</fullName>
    </recommendedName>
</protein>
<dbReference type="SMART" id="SM01158">
    <property type="entry name" value="DUF1741"/>
    <property type="match status" value="1"/>
</dbReference>
<comment type="caution">
    <text evidence="6">The sequence shown here is derived from an EMBL/GenBank/DDBJ whole genome shotgun (WGS) entry which is preliminary data.</text>
</comment>
<dbReference type="GO" id="GO:0005829">
    <property type="term" value="C:cytosol"/>
    <property type="evidence" value="ECO:0007669"/>
    <property type="project" value="TreeGrafter"/>
</dbReference>
<name>A0A367J5I3_RHIST</name>
<dbReference type="OrthoDB" id="2012278at2759"/>
<evidence type="ECO:0000256" key="2">
    <source>
        <dbReference type="ARBA" id="ARBA00022692"/>
    </source>
</evidence>
<evidence type="ECO:0000256" key="1">
    <source>
        <dbReference type="ARBA" id="ARBA00004370"/>
    </source>
</evidence>
<accession>A0A367J5I3</accession>
<dbReference type="Proteomes" id="UP000253551">
    <property type="component" value="Unassembled WGS sequence"/>
</dbReference>
<proteinExistence type="predicted"/>
<dbReference type="InterPro" id="IPR013636">
    <property type="entry name" value="ARMH3_C"/>
</dbReference>
<dbReference type="GO" id="GO:0016020">
    <property type="term" value="C:membrane"/>
    <property type="evidence" value="ECO:0007669"/>
    <property type="project" value="UniProtKB-SubCell"/>
</dbReference>
<keyword evidence="7" id="KW-1185">Reference proteome</keyword>
<feature type="domain" description="Armadillo-like helical" evidence="5">
    <location>
        <begin position="402"/>
        <end position="589"/>
    </location>
</feature>
<dbReference type="STRING" id="4846.A0A367J5I3"/>
<keyword evidence="3" id="KW-1133">Transmembrane helix</keyword>
<sequence length="589" mass="68537">MLATGQAKMNAVKPKFKEKFAEQSESLFRERFDTSEFFWDNYLILPINTQCIAHLFSKTSEESLLALKHNFSALFLACLEKLELVVVETVSEKTRQQHAILLLKLVFRHLFLKKRLSHFNIIFIMTGFDEADAMFTRLMKAIQRLIEQPSTRSNALQLALVLSAGSDNVNQNGLNGYFISNDMSVSLFNTLAELEEIQQENDTRDIMMLIGMLSNYNKYEARNPYLLYLKQVKQKKALENIIQMYTSTLLSLQSRYIELYDDEETLSKTLVTYMSRWFSASTPAAPSEADNLQSLTHLPSAQTALLLPLFDLIHTNIHFVHTLIRVCIEEDKEKKTNCLNALLSFASYLFENNRTERTQIYARLLLTLLLRLMEENAVLNYMAKTESWATVRLCRQRSPTLPLMKSPRSLFCAVLDTMLLFVRHNIRNKLDLTCYKLAFSVIHRILSFLNKHKMRLEYHWTELWSTWTSILHFTALKLDYFVPRDEFGAYLASLMCVFNMCVTHGETFLTDTKSYDSLYYEIVRAASDFIRLSDHVQQARAIPKHERTALSITYHEFHNIKLICNHFQPALDEWQAMKGVKFPTPEQVM</sequence>
<evidence type="ECO:0000313" key="7">
    <source>
        <dbReference type="Proteomes" id="UP000253551"/>
    </source>
</evidence>
<reference evidence="6 7" key="1">
    <citation type="journal article" date="2018" name="G3 (Bethesda)">
        <title>Phylogenetic and Phylogenomic Definition of Rhizopus Species.</title>
        <authorList>
            <person name="Gryganskyi A.P."/>
            <person name="Golan J."/>
            <person name="Dolatabadi S."/>
            <person name="Mondo S."/>
            <person name="Robb S."/>
            <person name="Idnurm A."/>
            <person name="Muszewska A."/>
            <person name="Steczkiewicz K."/>
            <person name="Masonjones S."/>
            <person name="Liao H.L."/>
            <person name="Gajdeczka M.T."/>
            <person name="Anike F."/>
            <person name="Vuek A."/>
            <person name="Anishchenko I.M."/>
            <person name="Voigt K."/>
            <person name="de Hoog G.S."/>
            <person name="Smith M.E."/>
            <person name="Heitman J."/>
            <person name="Vilgalys R."/>
            <person name="Stajich J.E."/>
        </authorList>
    </citation>
    <scope>NUCLEOTIDE SEQUENCE [LARGE SCALE GENOMIC DNA]</scope>
    <source>
        <strain evidence="6 7">LSU 92-RS-03</strain>
    </source>
</reference>
<evidence type="ECO:0000256" key="4">
    <source>
        <dbReference type="ARBA" id="ARBA00023136"/>
    </source>
</evidence>
<dbReference type="InterPro" id="IPR039868">
    <property type="entry name" value="ARMD3-like"/>
</dbReference>
<dbReference type="PANTHER" id="PTHR13608">
    <property type="entry name" value="ARMADILLO-LIKE HELICAL DOMAIN-CONTAINING PROTEIN 3"/>
    <property type="match status" value="1"/>
</dbReference>
<evidence type="ECO:0000256" key="3">
    <source>
        <dbReference type="ARBA" id="ARBA00022989"/>
    </source>
</evidence>
<keyword evidence="2" id="KW-0812">Transmembrane</keyword>
<organism evidence="6 7">
    <name type="scientific">Rhizopus stolonifer</name>
    <name type="common">Rhizopus nigricans</name>
    <dbReference type="NCBI Taxonomy" id="4846"/>
    <lineage>
        <taxon>Eukaryota</taxon>
        <taxon>Fungi</taxon>
        <taxon>Fungi incertae sedis</taxon>
        <taxon>Mucoromycota</taxon>
        <taxon>Mucoromycotina</taxon>
        <taxon>Mucoromycetes</taxon>
        <taxon>Mucorales</taxon>
        <taxon>Mucorineae</taxon>
        <taxon>Rhizopodaceae</taxon>
        <taxon>Rhizopus</taxon>
    </lineage>
</organism>
<dbReference type="EMBL" id="PJQM01004232">
    <property type="protein sequence ID" value="RCH85207.1"/>
    <property type="molecule type" value="Genomic_DNA"/>
</dbReference>
<feature type="non-terminal residue" evidence="6">
    <location>
        <position position="589"/>
    </location>
</feature>
<comment type="subcellular location">
    <subcellularLocation>
        <location evidence="1">Membrane</location>
    </subcellularLocation>
</comment>